<accession>A0A914GRK0</accession>
<dbReference type="InterPro" id="IPR019311">
    <property type="entry name" value="Fy-3"/>
</dbReference>
<feature type="region of interest" description="Disordered" evidence="1">
    <location>
        <begin position="457"/>
        <end position="494"/>
    </location>
</feature>
<dbReference type="Pfam" id="PF10154">
    <property type="entry name" value="Fy-3"/>
    <property type="match status" value="2"/>
</dbReference>
<dbReference type="GO" id="GO:0005737">
    <property type="term" value="C:cytoplasm"/>
    <property type="evidence" value="ECO:0007669"/>
    <property type="project" value="TreeGrafter"/>
</dbReference>
<name>A0A914GRK0_GLORO</name>
<dbReference type="AlphaFoldDB" id="A0A914GRK0"/>
<evidence type="ECO:0000256" key="1">
    <source>
        <dbReference type="SAM" id="MobiDB-lite"/>
    </source>
</evidence>
<dbReference type="Proteomes" id="UP000887572">
    <property type="component" value="Unplaced"/>
</dbReference>
<reference evidence="3" key="1">
    <citation type="submission" date="2022-11" db="UniProtKB">
        <authorList>
            <consortium name="WormBaseParasite"/>
        </authorList>
    </citation>
    <scope>IDENTIFICATION</scope>
</reference>
<evidence type="ECO:0000313" key="3">
    <source>
        <dbReference type="WBParaSite" id="Gr19_v10_g10095.t1"/>
    </source>
</evidence>
<proteinExistence type="predicted"/>
<dbReference type="WBParaSite" id="Gr19_v10_g10095.t1">
    <property type="protein sequence ID" value="Gr19_v10_g10095.t1"/>
    <property type="gene ID" value="Gr19_v10_g10095"/>
</dbReference>
<evidence type="ECO:0000313" key="2">
    <source>
        <dbReference type="Proteomes" id="UP000887572"/>
    </source>
</evidence>
<sequence length="693" mass="75731">MMEKPFTVKNFVYPVEQFGKRLQTVCYDVQIPLPDPNSAPSDLFGHLIAQNRLPLPFQKEVKAAFEKFVRDETRKFDAELATRRIEFALNGGGGGTSDDGEANGDANKAIFGGNSTEFDAQTIANTAVGGPLFEEQFQHVMRHASAAQLSLLVREESRMAEEMRALVRARNFEVERIKRACEDTLANSVGATEFDKHSYELSMLNEKLRQVSINYSNQIEALNERQRDEYRQLVRALYTNETDGVQQKESTLASSSSCFGFTTTAAAASPPVRPQPPSSSRLFKKSLSYDSKIAQHVTAALGTGGNVHQQTNQCRSESFTIYIGAQLKTMHNARILTSDRLVDLMMLNNDASGGIGIGIMTSAASTVEGMELERADNIGTAGMTATTLCHSQRLQLLMNLYRRDLACAILIVGGCDPLWHVKERTNFAQLCEQSVELHFESLERQLMKIEQDVRSANRDRRAACQRRRQQQRCRDENGGGGGGGGGSATTAAVSTASPSASMPLLLTAYDDDLVMHTAHGQQNGDNFGDENSLRPGDVYVTCHSNLSAVQVVFHVVGDRLLAEQDISSRHPCIGALRNVIRLAPLSAVHHITLPLLLVEHMSETMTMSWCLSRAELVFKCLKGFLMEVCSTSGVSIAGGGGAVTASGNAAGTPHFNINFVLPSAISPTLFQELVELFSSIFHSVPSLDATQQQ</sequence>
<dbReference type="PANTHER" id="PTHR16525">
    <property type="entry name" value="PROTEIN C12ORF4"/>
    <property type="match status" value="1"/>
</dbReference>
<organism evidence="2 3">
    <name type="scientific">Globodera rostochiensis</name>
    <name type="common">Golden nematode worm</name>
    <name type="synonym">Heterodera rostochiensis</name>
    <dbReference type="NCBI Taxonomy" id="31243"/>
    <lineage>
        <taxon>Eukaryota</taxon>
        <taxon>Metazoa</taxon>
        <taxon>Ecdysozoa</taxon>
        <taxon>Nematoda</taxon>
        <taxon>Chromadorea</taxon>
        <taxon>Rhabditida</taxon>
        <taxon>Tylenchina</taxon>
        <taxon>Tylenchomorpha</taxon>
        <taxon>Tylenchoidea</taxon>
        <taxon>Heteroderidae</taxon>
        <taxon>Heteroderinae</taxon>
        <taxon>Globodera</taxon>
    </lineage>
</organism>
<keyword evidence="2" id="KW-1185">Reference proteome</keyword>
<dbReference type="PANTHER" id="PTHR16525:SF0">
    <property type="entry name" value="PROTEIN C12ORF4"/>
    <property type="match status" value="1"/>
</dbReference>
<feature type="compositionally biased region" description="Gly residues" evidence="1">
    <location>
        <begin position="478"/>
        <end position="487"/>
    </location>
</feature>
<protein>
    <submittedName>
        <fullName evidence="3">Uncharacterized protein</fullName>
    </submittedName>
</protein>